<dbReference type="RefSeq" id="XP_022457293.1">
    <property type="nucleotide sequence ID" value="XM_022605867.1"/>
</dbReference>
<dbReference type="PANTHER" id="PTHR31758:SF2">
    <property type="entry name" value="BTB_POZ DOMAIN-CONTAINING PROTEIN YLR108C"/>
    <property type="match status" value="1"/>
</dbReference>
<evidence type="ECO:0000313" key="2">
    <source>
        <dbReference type="EMBL" id="CDK25281.1"/>
    </source>
</evidence>
<keyword evidence="3" id="KW-1185">Reference proteome</keyword>
<name>W6MH58_9ASCO</name>
<proteinExistence type="predicted"/>
<dbReference type="STRING" id="1382522.W6MH58"/>
<gene>
    <name evidence="2" type="ORF">KUCA_T00001248001</name>
</gene>
<dbReference type="Pfam" id="PF02214">
    <property type="entry name" value="BTB_2"/>
    <property type="match status" value="1"/>
</dbReference>
<reference evidence="2" key="1">
    <citation type="submission" date="2013-12" db="EMBL/GenBank/DDBJ databases">
        <authorList>
            <person name="Genoscope - CEA"/>
        </authorList>
    </citation>
    <scope>NUCLEOTIDE SEQUENCE</scope>
    <source>
        <strain evidence="2">CBS 1993</strain>
    </source>
</reference>
<dbReference type="PANTHER" id="PTHR31758">
    <property type="entry name" value="BTB/POZ DOMAIN-CONTAINING PROTEIN YLR108C"/>
    <property type="match status" value="1"/>
</dbReference>
<accession>W6MH58</accession>
<evidence type="ECO:0000313" key="3">
    <source>
        <dbReference type="Proteomes" id="UP000019384"/>
    </source>
</evidence>
<protein>
    <recommendedName>
        <fullName evidence="1">Potassium channel tetramerisation-type BTB domain-containing protein</fullName>
    </recommendedName>
</protein>
<organism evidence="2 3">
    <name type="scientific">Kuraishia capsulata CBS 1993</name>
    <dbReference type="NCBI Taxonomy" id="1382522"/>
    <lineage>
        <taxon>Eukaryota</taxon>
        <taxon>Fungi</taxon>
        <taxon>Dikarya</taxon>
        <taxon>Ascomycota</taxon>
        <taxon>Saccharomycotina</taxon>
        <taxon>Pichiomycetes</taxon>
        <taxon>Pichiales</taxon>
        <taxon>Pichiaceae</taxon>
        <taxon>Kuraishia</taxon>
    </lineage>
</organism>
<dbReference type="HOGENOM" id="CLU_017395_2_1_1"/>
<evidence type="ECO:0000259" key="1">
    <source>
        <dbReference type="Pfam" id="PF02214"/>
    </source>
</evidence>
<dbReference type="InterPro" id="IPR011333">
    <property type="entry name" value="SKP1/BTB/POZ_sf"/>
</dbReference>
<dbReference type="EMBL" id="HG793125">
    <property type="protein sequence ID" value="CDK25281.1"/>
    <property type="molecule type" value="Genomic_DNA"/>
</dbReference>
<dbReference type="OrthoDB" id="2414723at2759"/>
<dbReference type="SUPFAM" id="SSF54695">
    <property type="entry name" value="POZ domain"/>
    <property type="match status" value="1"/>
</dbReference>
<reference evidence="2" key="2">
    <citation type="submission" date="2014-02" db="EMBL/GenBank/DDBJ databases">
        <title>Complete DNA sequence of /Kuraishia capsulata/ illustrates novel genomic features among budding yeasts (/Saccharomycotina/).</title>
        <authorList>
            <person name="Morales L."/>
            <person name="Noel B."/>
            <person name="Porcel B."/>
            <person name="Marcet-Houben M."/>
            <person name="Hullo M-F."/>
            <person name="Sacerdot C."/>
            <person name="Tekaia F."/>
            <person name="Leh-Louis V."/>
            <person name="Despons L."/>
            <person name="Khanna V."/>
            <person name="Aury J-M."/>
            <person name="Barbe V."/>
            <person name="Couloux A."/>
            <person name="Labadie K."/>
            <person name="Pelletier E."/>
            <person name="Souciet J-L."/>
            <person name="Boekhout T."/>
            <person name="Gabaldon T."/>
            <person name="Wincker P."/>
            <person name="Dujon B."/>
        </authorList>
    </citation>
    <scope>NUCLEOTIDE SEQUENCE</scope>
    <source>
        <strain evidence="2">CBS 1993</strain>
    </source>
</reference>
<sequence length="441" mass="50557">MAKNSVPNFDLPAEKMFSVQVGDRLFRLSGASLSSDAPSYFTCFFAKDENDGKILFIDRSPVVFDKIYMHLQGYHVSVLDEMEFIYLLADANYFSLNKLKSQLINGDVFAKIGSRSFRIPRKLISGPGNYPNFFSIAYDSLLRDPFGIDELKDLLRPPPQEPLIVFSRSDALFEELLYGLQGHEIVFQNEKHRENLLFECRYYRFLALEQKLVNHKITVNPFTRAEEITINLKDVKKQGLLNPSPNDGSQDFLVKYSRPYVDESILRDLIVQVENTDINLLVSKTSKMVSLFILGKTARQIYKLFSTLTNDIMYEELKNGNETTPKVTMLVQMIGCNCVLNGQEMKADWLEKIINEDDSPEEQMLRESELPDESLYRIPGPRRAIPSLPPPSVPENKDVIAIRVLKSQWSFGTRGQRLWMNGRKLTGVTDCMSWQKANAFI</sequence>
<dbReference type="InterPro" id="IPR003131">
    <property type="entry name" value="T1-type_BTB"/>
</dbReference>
<dbReference type="Gene3D" id="3.30.710.10">
    <property type="entry name" value="Potassium Channel Kv1.1, Chain A"/>
    <property type="match status" value="1"/>
</dbReference>
<dbReference type="GeneID" id="34518681"/>
<dbReference type="GO" id="GO:0051260">
    <property type="term" value="P:protein homooligomerization"/>
    <property type="evidence" value="ECO:0007669"/>
    <property type="project" value="InterPro"/>
</dbReference>
<feature type="domain" description="Potassium channel tetramerisation-type BTB" evidence="1">
    <location>
        <begin position="19"/>
        <end position="100"/>
    </location>
</feature>
<dbReference type="Proteomes" id="UP000019384">
    <property type="component" value="Unassembled WGS sequence"/>
</dbReference>
<dbReference type="AlphaFoldDB" id="W6MH58"/>